<evidence type="ECO:0000256" key="5">
    <source>
        <dbReference type="ARBA" id="ARBA00023163"/>
    </source>
</evidence>
<keyword evidence="9" id="KW-1185">Reference proteome</keyword>
<dbReference type="GO" id="GO:0006352">
    <property type="term" value="P:DNA-templated transcription initiation"/>
    <property type="evidence" value="ECO:0007669"/>
    <property type="project" value="InterPro"/>
</dbReference>
<evidence type="ECO:0000259" key="7">
    <source>
        <dbReference type="Pfam" id="PF08281"/>
    </source>
</evidence>
<dbReference type="InterPro" id="IPR013324">
    <property type="entry name" value="RNA_pol_sigma_r3/r4-like"/>
</dbReference>
<evidence type="ECO:0000256" key="2">
    <source>
        <dbReference type="ARBA" id="ARBA00023015"/>
    </source>
</evidence>
<dbReference type="SUPFAM" id="SSF88946">
    <property type="entry name" value="Sigma2 domain of RNA polymerase sigma factors"/>
    <property type="match status" value="1"/>
</dbReference>
<comment type="similarity">
    <text evidence="1">Belongs to the sigma-70 factor family. ECF subfamily.</text>
</comment>
<accession>A0A4Y8M239</accession>
<keyword evidence="4" id="KW-0238">DNA-binding</keyword>
<keyword evidence="3" id="KW-0731">Sigma factor</keyword>
<dbReference type="InterPro" id="IPR013325">
    <property type="entry name" value="RNA_pol_sigma_r2"/>
</dbReference>
<protein>
    <submittedName>
        <fullName evidence="8">Sigma-70 family RNA polymerase sigma factor</fullName>
    </submittedName>
</protein>
<gene>
    <name evidence="8" type="ORF">E2980_11110</name>
</gene>
<dbReference type="InterPro" id="IPR014284">
    <property type="entry name" value="RNA_pol_sigma-70_dom"/>
</dbReference>
<keyword evidence="5" id="KW-0804">Transcription</keyword>
<keyword evidence="2" id="KW-0805">Transcription regulation</keyword>
<evidence type="ECO:0000313" key="9">
    <source>
        <dbReference type="Proteomes" id="UP000297900"/>
    </source>
</evidence>
<dbReference type="Gene3D" id="1.10.10.10">
    <property type="entry name" value="Winged helix-like DNA-binding domain superfamily/Winged helix DNA-binding domain"/>
    <property type="match status" value="1"/>
</dbReference>
<name>A0A4Y8M239_9BACL</name>
<evidence type="ECO:0000256" key="1">
    <source>
        <dbReference type="ARBA" id="ARBA00010641"/>
    </source>
</evidence>
<evidence type="ECO:0000313" key="8">
    <source>
        <dbReference type="EMBL" id="TFE26658.1"/>
    </source>
</evidence>
<sequence>MEVIRQMEPTTNLDELYVQHSVHLSSFMYKLTRNQEEAKDLVQEIFLKLCQQDRVPEHPKEWLSLTGYRLFVDQWRRKRRISWLPLDYQAASNHTTPEQAVLDREFERQVLLLLLRFTTQMRTALYLRIFKQASYGEIARLLMCSENTVKSFIRRGKMQLSKWLVSSAQSGLEIGGGNRRS</sequence>
<evidence type="ECO:0000259" key="6">
    <source>
        <dbReference type="Pfam" id="PF04542"/>
    </source>
</evidence>
<evidence type="ECO:0000256" key="4">
    <source>
        <dbReference type="ARBA" id="ARBA00023125"/>
    </source>
</evidence>
<dbReference type="PANTHER" id="PTHR43133:SF8">
    <property type="entry name" value="RNA POLYMERASE SIGMA FACTOR HI_1459-RELATED"/>
    <property type="match status" value="1"/>
</dbReference>
<dbReference type="GO" id="GO:0003677">
    <property type="term" value="F:DNA binding"/>
    <property type="evidence" value="ECO:0007669"/>
    <property type="project" value="UniProtKB-KW"/>
</dbReference>
<evidence type="ECO:0000256" key="3">
    <source>
        <dbReference type="ARBA" id="ARBA00023082"/>
    </source>
</evidence>
<dbReference type="OrthoDB" id="9795666at2"/>
<feature type="domain" description="RNA polymerase sigma factor 70 region 4 type 2" evidence="7">
    <location>
        <begin position="109"/>
        <end position="160"/>
    </location>
</feature>
<dbReference type="Pfam" id="PF08281">
    <property type="entry name" value="Sigma70_r4_2"/>
    <property type="match status" value="1"/>
</dbReference>
<dbReference type="AlphaFoldDB" id="A0A4Y8M239"/>
<dbReference type="Proteomes" id="UP000297900">
    <property type="component" value="Unassembled WGS sequence"/>
</dbReference>
<proteinExistence type="inferred from homology"/>
<dbReference type="NCBIfam" id="TIGR02937">
    <property type="entry name" value="sigma70-ECF"/>
    <property type="match status" value="1"/>
</dbReference>
<dbReference type="EMBL" id="SOMN01000012">
    <property type="protein sequence ID" value="TFE26658.1"/>
    <property type="molecule type" value="Genomic_DNA"/>
</dbReference>
<dbReference type="Gene3D" id="1.10.1740.10">
    <property type="match status" value="1"/>
</dbReference>
<dbReference type="InterPro" id="IPR013249">
    <property type="entry name" value="RNA_pol_sigma70_r4_t2"/>
</dbReference>
<reference evidence="8 9" key="1">
    <citation type="submission" date="2019-03" db="EMBL/GenBank/DDBJ databases">
        <title>Cohnella endophytica sp. nov., a novel endophytic bacterium isolated from bark of Sonneratia apetala.</title>
        <authorList>
            <person name="Tuo L."/>
        </authorList>
    </citation>
    <scope>NUCLEOTIDE SEQUENCE [LARGE SCALE GENOMIC DNA]</scope>
    <source>
        <strain evidence="8 9">CCTCC AB 208254</strain>
    </source>
</reference>
<organism evidence="8 9">
    <name type="scientific">Cohnella luojiensis</name>
    <dbReference type="NCBI Taxonomy" id="652876"/>
    <lineage>
        <taxon>Bacteria</taxon>
        <taxon>Bacillati</taxon>
        <taxon>Bacillota</taxon>
        <taxon>Bacilli</taxon>
        <taxon>Bacillales</taxon>
        <taxon>Paenibacillaceae</taxon>
        <taxon>Cohnella</taxon>
    </lineage>
</organism>
<dbReference type="InterPro" id="IPR007627">
    <property type="entry name" value="RNA_pol_sigma70_r2"/>
</dbReference>
<feature type="domain" description="RNA polymerase sigma-70 region 2" evidence="6">
    <location>
        <begin position="16"/>
        <end position="80"/>
    </location>
</feature>
<dbReference type="InterPro" id="IPR039425">
    <property type="entry name" value="RNA_pol_sigma-70-like"/>
</dbReference>
<dbReference type="PANTHER" id="PTHR43133">
    <property type="entry name" value="RNA POLYMERASE ECF-TYPE SIGMA FACTO"/>
    <property type="match status" value="1"/>
</dbReference>
<dbReference type="GO" id="GO:0016987">
    <property type="term" value="F:sigma factor activity"/>
    <property type="evidence" value="ECO:0007669"/>
    <property type="project" value="UniProtKB-KW"/>
</dbReference>
<dbReference type="SUPFAM" id="SSF88659">
    <property type="entry name" value="Sigma3 and sigma4 domains of RNA polymerase sigma factors"/>
    <property type="match status" value="1"/>
</dbReference>
<comment type="caution">
    <text evidence="8">The sequence shown here is derived from an EMBL/GenBank/DDBJ whole genome shotgun (WGS) entry which is preliminary data.</text>
</comment>
<dbReference type="InterPro" id="IPR036388">
    <property type="entry name" value="WH-like_DNA-bd_sf"/>
</dbReference>
<dbReference type="Pfam" id="PF04542">
    <property type="entry name" value="Sigma70_r2"/>
    <property type="match status" value="1"/>
</dbReference>